<evidence type="ECO:0008006" key="3">
    <source>
        <dbReference type="Google" id="ProtNLM"/>
    </source>
</evidence>
<dbReference type="EMBL" id="QBML01000025">
    <property type="protein sequence ID" value="PZO38157.1"/>
    <property type="molecule type" value="Genomic_DNA"/>
</dbReference>
<proteinExistence type="predicted"/>
<evidence type="ECO:0000313" key="2">
    <source>
        <dbReference type="Proteomes" id="UP000249467"/>
    </source>
</evidence>
<comment type="caution">
    <text evidence="1">The sequence shown here is derived from an EMBL/GenBank/DDBJ whole genome shotgun (WGS) entry which is preliminary data.</text>
</comment>
<protein>
    <recommendedName>
        <fullName evidence="3">DUF2281 domain-containing protein</fullName>
    </recommendedName>
</protein>
<organism evidence="1 2">
    <name type="scientific">Pseudanabaena frigida</name>
    <dbReference type="NCBI Taxonomy" id="945775"/>
    <lineage>
        <taxon>Bacteria</taxon>
        <taxon>Bacillati</taxon>
        <taxon>Cyanobacteriota</taxon>
        <taxon>Cyanophyceae</taxon>
        <taxon>Pseudanabaenales</taxon>
        <taxon>Pseudanabaenaceae</taxon>
        <taxon>Pseudanabaena</taxon>
    </lineage>
</organism>
<evidence type="ECO:0000313" key="1">
    <source>
        <dbReference type="EMBL" id="PZO38157.1"/>
    </source>
</evidence>
<sequence>MLTTETSTRSNIRRSLIQEIEQTSDHVLSEVLDFLLFVRAKHSQDDLNINAGSDETDENYEDIADAKAALASIDSEGTISWETLKAEIGL</sequence>
<accession>A0A2W4W3S9</accession>
<gene>
    <name evidence="1" type="ORF">DCF19_16940</name>
</gene>
<reference evidence="1 2" key="1">
    <citation type="submission" date="2018-04" db="EMBL/GenBank/DDBJ databases">
        <authorList>
            <person name="Go L.Y."/>
            <person name="Mitchell J.A."/>
        </authorList>
    </citation>
    <scope>NUCLEOTIDE SEQUENCE [LARGE SCALE GENOMIC DNA]</scope>
    <source>
        <strain evidence="1">ULC066bin1</strain>
    </source>
</reference>
<dbReference type="AlphaFoldDB" id="A0A2W4W3S9"/>
<reference evidence="1 2" key="2">
    <citation type="submission" date="2018-06" db="EMBL/GenBank/DDBJ databases">
        <title>Metagenomic assembly of (sub)arctic Cyanobacteria and their associated microbiome from non-axenic cultures.</title>
        <authorList>
            <person name="Baurain D."/>
        </authorList>
    </citation>
    <scope>NUCLEOTIDE SEQUENCE [LARGE SCALE GENOMIC DNA]</scope>
    <source>
        <strain evidence="1">ULC066bin1</strain>
    </source>
</reference>
<dbReference type="Proteomes" id="UP000249467">
    <property type="component" value="Unassembled WGS sequence"/>
</dbReference>
<name>A0A2W4W3S9_9CYAN</name>